<dbReference type="InterPro" id="IPR008271">
    <property type="entry name" value="Ser/Thr_kinase_AS"/>
</dbReference>
<evidence type="ECO:0000256" key="6">
    <source>
        <dbReference type="PROSITE-ProRule" id="PRU10141"/>
    </source>
</evidence>
<accession>A0A2K3CZV8</accession>
<evidence type="ECO:0000313" key="12">
    <source>
        <dbReference type="Proteomes" id="UP000006906"/>
    </source>
</evidence>
<dbReference type="OrthoDB" id="540454at2759"/>
<dbReference type="GO" id="GO:0004674">
    <property type="term" value="F:protein serine/threonine kinase activity"/>
    <property type="evidence" value="ECO:0007669"/>
    <property type="project" value="UniProtKB-KW"/>
</dbReference>
<dbReference type="Pfam" id="PF07714">
    <property type="entry name" value="PK_Tyr_Ser-Thr"/>
    <property type="match status" value="2"/>
</dbReference>
<dbReference type="PANTHER" id="PTHR44329:SF214">
    <property type="entry name" value="PROTEIN KINASE DOMAIN-CONTAINING PROTEIN"/>
    <property type="match status" value="1"/>
</dbReference>
<dbReference type="InterPro" id="IPR006189">
    <property type="entry name" value="CHASE_dom"/>
</dbReference>
<feature type="compositionally biased region" description="Polar residues" evidence="7">
    <location>
        <begin position="56"/>
        <end position="66"/>
    </location>
</feature>
<dbReference type="InterPro" id="IPR000719">
    <property type="entry name" value="Prot_kinase_dom"/>
</dbReference>
<dbReference type="PaxDb" id="3055-EDP08766"/>
<evidence type="ECO:0000256" key="8">
    <source>
        <dbReference type="SAM" id="Phobius"/>
    </source>
</evidence>
<keyword evidence="8" id="KW-1133">Transmembrane helix</keyword>
<feature type="region of interest" description="Disordered" evidence="7">
    <location>
        <begin position="521"/>
        <end position="551"/>
    </location>
</feature>
<dbReference type="InterPro" id="IPR001245">
    <property type="entry name" value="Ser-Thr/Tyr_kinase_cat_dom"/>
</dbReference>
<feature type="transmembrane region" description="Helical" evidence="8">
    <location>
        <begin position="449"/>
        <end position="471"/>
    </location>
</feature>
<dbReference type="GO" id="GO:0005524">
    <property type="term" value="F:ATP binding"/>
    <property type="evidence" value="ECO:0007669"/>
    <property type="project" value="UniProtKB-UniRule"/>
</dbReference>
<dbReference type="AlphaFoldDB" id="A0A2K3CZV8"/>
<keyword evidence="1" id="KW-0723">Serine/threonine-protein kinase</keyword>
<feature type="domain" description="CHASE" evidence="10">
    <location>
        <begin position="250"/>
        <end position="328"/>
    </location>
</feature>
<feature type="binding site" evidence="6">
    <location>
        <position position="604"/>
    </location>
    <ligand>
        <name>ATP</name>
        <dbReference type="ChEBI" id="CHEBI:30616"/>
    </ligand>
</feature>
<dbReference type="ExpressionAtlas" id="A0A2K3CZV8">
    <property type="expression patterns" value="baseline and differential"/>
</dbReference>
<name>A0A2K3CZV8_CHLRE</name>
<evidence type="ECO:0000256" key="7">
    <source>
        <dbReference type="SAM" id="MobiDB-lite"/>
    </source>
</evidence>
<dbReference type="PROSITE" id="PS50839">
    <property type="entry name" value="CHASE"/>
    <property type="match status" value="1"/>
</dbReference>
<keyword evidence="2" id="KW-0808">Transferase</keyword>
<dbReference type="InterPro" id="IPR011009">
    <property type="entry name" value="Kinase-like_dom_sf"/>
</dbReference>
<evidence type="ECO:0000313" key="11">
    <source>
        <dbReference type="EMBL" id="PNW73824.1"/>
    </source>
</evidence>
<dbReference type="PROSITE" id="PS00108">
    <property type="entry name" value="PROTEIN_KINASE_ST"/>
    <property type="match status" value="1"/>
</dbReference>
<keyword evidence="12" id="KW-1185">Reference proteome</keyword>
<dbReference type="InterPro" id="IPR017441">
    <property type="entry name" value="Protein_kinase_ATP_BS"/>
</dbReference>
<keyword evidence="4" id="KW-0418">Kinase</keyword>
<dbReference type="Proteomes" id="UP000006906">
    <property type="component" value="Chromosome 13"/>
</dbReference>
<feature type="domain" description="Protein kinase" evidence="9">
    <location>
        <begin position="577"/>
        <end position="896"/>
    </location>
</feature>
<dbReference type="Gene3D" id="3.30.200.20">
    <property type="entry name" value="Phosphorylase Kinase, domain 1"/>
    <property type="match status" value="1"/>
</dbReference>
<dbReference type="PANTHER" id="PTHR44329">
    <property type="entry name" value="SERINE/THREONINE-PROTEIN KINASE TNNI3K-RELATED"/>
    <property type="match status" value="1"/>
</dbReference>
<dbReference type="GeneID" id="5719204"/>
<dbReference type="GO" id="GO:0005737">
    <property type="term" value="C:cytoplasm"/>
    <property type="evidence" value="ECO:0000318"/>
    <property type="project" value="GO_Central"/>
</dbReference>
<feature type="region of interest" description="Disordered" evidence="7">
    <location>
        <begin position="1045"/>
        <end position="1130"/>
    </location>
</feature>
<evidence type="ECO:0008006" key="13">
    <source>
        <dbReference type="Google" id="ProtNLM"/>
    </source>
</evidence>
<dbReference type="EMBL" id="CM008974">
    <property type="protein sequence ID" value="PNW73824.1"/>
    <property type="molecule type" value="Genomic_DNA"/>
</dbReference>
<dbReference type="GO" id="GO:0004672">
    <property type="term" value="F:protein kinase activity"/>
    <property type="evidence" value="ECO:0000318"/>
    <property type="project" value="GO_Central"/>
</dbReference>
<evidence type="ECO:0000256" key="5">
    <source>
        <dbReference type="ARBA" id="ARBA00022840"/>
    </source>
</evidence>
<dbReference type="STRING" id="3055.A0A2K3CZV8"/>
<gene>
    <name evidence="11" type="ORF">CHLRE_13g574250v5</name>
</gene>
<evidence type="ECO:0000256" key="3">
    <source>
        <dbReference type="ARBA" id="ARBA00022741"/>
    </source>
</evidence>
<feature type="region of interest" description="Disordered" evidence="7">
    <location>
        <begin position="22"/>
        <end position="72"/>
    </location>
</feature>
<dbReference type="PROSITE" id="PS00107">
    <property type="entry name" value="PROTEIN_KINASE_ATP"/>
    <property type="match status" value="1"/>
</dbReference>
<feature type="region of interest" description="Disordered" evidence="7">
    <location>
        <begin position="900"/>
        <end position="936"/>
    </location>
</feature>
<sequence>MRNGDAHEHETDIVRDLQHRVNARHRARAQRHGHVRAPERRGLPSSSAGPLEDQKASITSGETSGHATPVDAAGFGATLGSASSVGVSPAVAKTPPPPYVCVRVGEGNTTPEGWSKQKIEPANLSCCSVVWLDLKDTCEDILDIVRVYPTATLLLPLLVFALLTGFGIWGVIAGANTYVEQHKNDVRSRAVDAATGFQIQLQQSFTPGVTMQMLVKQRPDWEYWLENFNSTATELMSRVPKGALWDLQLQPFAQVMMITPLRPEDLSQINPPRDLIGDPTRRDDIYKIIRTREPGVNGPFWLVQGFTGAFVRYPIFVPDVSATETFGFRYKDNSSAIAYSQLPSSVRDCSICYNATTREKWWGLMTVLVNYDEVTSGQDAYLATLRKLNYHYALVRPINATEEQVIAQVGPTSLRDEDAVTVEVKVLNAVWQLRVAMAGGFKPVWEGPVIAAVVVMSFVVSTLLFITAVSLKRQRLLLWESLDTNFQLMTVTQRLEEEKERMDVLLVRQYDLLRCLDANLPANRSDRQPQGNGDAASRRQSSDALTTDDSRKSILSRIEEARRGLQSQNVSAAEETIQLLELLGCGAFGKVQRGLWRGTVVAVKTMILPANMTGQEKREKMAVMEAAISSSLVHPNIVTTYTYFIRPYHEPEHESIQNMQIGPGPDQGTLDSAFSSRGASMPRAASGEVTTSIHSYEVRLVLEFCDKGSLKDALDQHVFMQSGALNLAAMLETAADVAKAMVHMHAANVLHSDLKARNIMLKSSGTEGRGIVAKVADFGLSTRMEHQETHLSSCFQGTLTHMAPEVMLEGRISKAADVYSFGILLWELFCAGDPFQGVPRAHLGHAITKEARRPKFPPFAPAGFVRLATRCWDPDVSRRPTFEEVLSELVRMREELGGETPQLVLARPRRPSSTEQCNAANRGSPRVPQLQDQRSAARVGQQQFQSRSLDALSSFGAEPARGVSGGATAVTAAACSAAAIAAGGSLGGDRTGRFVSWANGAVSSPLPLHSAVLGASSSSAGSHSACELGQATVGEGKVAWVRRSLSDGGQGEESSDEAAHGEASHGSTSRAGPPPEALGAGSSLGLRPQGKGPQVQRRLRKMGIQLGGPAATSMTPTLPSLDEHGDEEAC</sequence>
<dbReference type="SMART" id="SM00220">
    <property type="entry name" value="S_TKc"/>
    <property type="match status" value="1"/>
</dbReference>
<dbReference type="KEGG" id="cre:CHLRE_13g574250v5"/>
<dbReference type="PROSITE" id="PS50011">
    <property type="entry name" value="PROTEIN_KINASE_DOM"/>
    <property type="match status" value="1"/>
</dbReference>
<evidence type="ECO:0000256" key="1">
    <source>
        <dbReference type="ARBA" id="ARBA00022527"/>
    </source>
</evidence>
<protein>
    <recommendedName>
        <fullName evidence="13">Protein kinase domain-containing protein</fullName>
    </recommendedName>
</protein>
<reference evidence="11 12" key="1">
    <citation type="journal article" date="2007" name="Science">
        <title>The Chlamydomonas genome reveals the evolution of key animal and plant functions.</title>
        <authorList>
            <person name="Merchant S.S."/>
            <person name="Prochnik S.E."/>
            <person name="Vallon O."/>
            <person name="Harris E.H."/>
            <person name="Karpowicz S.J."/>
            <person name="Witman G.B."/>
            <person name="Terry A."/>
            <person name="Salamov A."/>
            <person name="Fritz-Laylin L.K."/>
            <person name="Marechal-Drouard L."/>
            <person name="Marshall W.F."/>
            <person name="Qu L.H."/>
            <person name="Nelson D.R."/>
            <person name="Sanderfoot A.A."/>
            <person name="Spalding M.H."/>
            <person name="Kapitonov V.V."/>
            <person name="Ren Q."/>
            <person name="Ferris P."/>
            <person name="Lindquist E."/>
            <person name="Shapiro H."/>
            <person name="Lucas S.M."/>
            <person name="Grimwood J."/>
            <person name="Schmutz J."/>
            <person name="Cardol P."/>
            <person name="Cerutti H."/>
            <person name="Chanfreau G."/>
            <person name="Chen C.L."/>
            <person name="Cognat V."/>
            <person name="Croft M.T."/>
            <person name="Dent R."/>
            <person name="Dutcher S."/>
            <person name="Fernandez E."/>
            <person name="Fukuzawa H."/>
            <person name="Gonzalez-Ballester D."/>
            <person name="Gonzalez-Halphen D."/>
            <person name="Hallmann A."/>
            <person name="Hanikenne M."/>
            <person name="Hippler M."/>
            <person name="Inwood W."/>
            <person name="Jabbari K."/>
            <person name="Kalanon M."/>
            <person name="Kuras R."/>
            <person name="Lefebvre P.A."/>
            <person name="Lemaire S.D."/>
            <person name="Lobanov A.V."/>
            <person name="Lohr M."/>
            <person name="Manuell A."/>
            <person name="Meier I."/>
            <person name="Mets L."/>
            <person name="Mittag M."/>
            <person name="Mittelmeier T."/>
            <person name="Moroney J.V."/>
            <person name="Moseley J."/>
            <person name="Napoli C."/>
            <person name="Nedelcu A.M."/>
            <person name="Niyogi K."/>
            <person name="Novoselov S.V."/>
            <person name="Paulsen I.T."/>
            <person name="Pazour G."/>
            <person name="Purton S."/>
            <person name="Ral J.P."/>
            <person name="Riano-Pachon D.M."/>
            <person name="Riekhof W."/>
            <person name="Rymarquis L."/>
            <person name="Schroda M."/>
            <person name="Stern D."/>
            <person name="Umen J."/>
            <person name="Willows R."/>
            <person name="Wilson N."/>
            <person name="Zimmer S.L."/>
            <person name="Allmer J."/>
            <person name="Balk J."/>
            <person name="Bisova K."/>
            <person name="Chen C.J."/>
            <person name="Elias M."/>
            <person name="Gendler K."/>
            <person name="Hauser C."/>
            <person name="Lamb M.R."/>
            <person name="Ledford H."/>
            <person name="Long J.C."/>
            <person name="Minagawa J."/>
            <person name="Page M.D."/>
            <person name="Pan J."/>
            <person name="Pootakham W."/>
            <person name="Roje S."/>
            <person name="Rose A."/>
            <person name="Stahlberg E."/>
            <person name="Terauchi A.M."/>
            <person name="Yang P."/>
            <person name="Ball S."/>
            <person name="Bowler C."/>
            <person name="Dieckmann C.L."/>
            <person name="Gladyshev V.N."/>
            <person name="Green P."/>
            <person name="Jorgensen R."/>
            <person name="Mayfield S."/>
            <person name="Mueller-Roeber B."/>
            <person name="Rajamani S."/>
            <person name="Sayre R.T."/>
            <person name="Brokstein P."/>
            <person name="Dubchak I."/>
            <person name="Goodstein D."/>
            <person name="Hornick L."/>
            <person name="Huang Y.W."/>
            <person name="Jhaveri J."/>
            <person name="Luo Y."/>
            <person name="Martinez D."/>
            <person name="Ngau W.C."/>
            <person name="Otillar B."/>
            <person name="Poliakov A."/>
            <person name="Porter A."/>
            <person name="Szajkowski L."/>
            <person name="Werner G."/>
            <person name="Zhou K."/>
            <person name="Grigoriev I.V."/>
            <person name="Rokhsar D.S."/>
            <person name="Grossman A.R."/>
        </authorList>
    </citation>
    <scope>NUCLEOTIDE SEQUENCE [LARGE SCALE GENOMIC DNA]</scope>
    <source>
        <strain evidence="12">CC-503</strain>
    </source>
</reference>
<dbReference type="Gene3D" id="1.10.510.10">
    <property type="entry name" value="Transferase(Phosphotransferase) domain 1"/>
    <property type="match status" value="1"/>
</dbReference>
<dbReference type="GO" id="GO:0007165">
    <property type="term" value="P:signal transduction"/>
    <property type="evidence" value="ECO:0000318"/>
    <property type="project" value="GO_Central"/>
</dbReference>
<proteinExistence type="predicted"/>
<feature type="compositionally biased region" description="Polar residues" evidence="7">
    <location>
        <begin position="911"/>
        <end position="921"/>
    </location>
</feature>
<dbReference type="InParanoid" id="A0A2K3CZV8"/>
<dbReference type="Gramene" id="PNW73824">
    <property type="protein sequence ID" value="PNW73824"/>
    <property type="gene ID" value="CHLRE_13g574250v5"/>
</dbReference>
<evidence type="ECO:0000259" key="9">
    <source>
        <dbReference type="PROSITE" id="PS50011"/>
    </source>
</evidence>
<evidence type="ECO:0000256" key="4">
    <source>
        <dbReference type="ARBA" id="ARBA00022777"/>
    </source>
</evidence>
<feature type="transmembrane region" description="Helical" evidence="8">
    <location>
        <begin position="153"/>
        <end position="179"/>
    </location>
</feature>
<evidence type="ECO:0000256" key="2">
    <source>
        <dbReference type="ARBA" id="ARBA00022679"/>
    </source>
</evidence>
<organism evidence="11 12">
    <name type="scientific">Chlamydomonas reinhardtii</name>
    <name type="common">Chlamydomonas smithii</name>
    <dbReference type="NCBI Taxonomy" id="3055"/>
    <lineage>
        <taxon>Eukaryota</taxon>
        <taxon>Viridiplantae</taxon>
        <taxon>Chlorophyta</taxon>
        <taxon>core chlorophytes</taxon>
        <taxon>Chlorophyceae</taxon>
        <taxon>CS clade</taxon>
        <taxon>Chlamydomonadales</taxon>
        <taxon>Chlamydomonadaceae</taxon>
        <taxon>Chlamydomonas</taxon>
    </lineage>
</organism>
<keyword evidence="3 6" id="KW-0547">Nucleotide-binding</keyword>
<dbReference type="RefSeq" id="XP_001693511.2">
    <property type="nucleotide sequence ID" value="XM_001693459.2"/>
</dbReference>
<keyword evidence="5 6" id="KW-0067">ATP-binding</keyword>
<keyword evidence="8" id="KW-0472">Membrane</keyword>
<dbReference type="PRINTS" id="PR00109">
    <property type="entry name" value="TYRKINASE"/>
</dbReference>
<evidence type="ECO:0000259" key="10">
    <source>
        <dbReference type="PROSITE" id="PS50839"/>
    </source>
</evidence>
<keyword evidence="8" id="KW-0812">Transmembrane</keyword>
<feature type="compositionally biased region" description="Basic residues" evidence="7">
    <location>
        <begin position="22"/>
        <end position="35"/>
    </location>
</feature>
<dbReference type="InterPro" id="IPR051681">
    <property type="entry name" value="Ser/Thr_Kinases-Pseudokinases"/>
</dbReference>
<dbReference type="SUPFAM" id="SSF56112">
    <property type="entry name" value="Protein kinase-like (PK-like)"/>
    <property type="match status" value="1"/>
</dbReference>